<reference evidence="1" key="1">
    <citation type="journal article" date="2023" name="Front. Mar. Sci.">
        <title>A new Merluccius polli reference genome to investigate the effects of global change in West African waters.</title>
        <authorList>
            <person name="Mateo J.L."/>
            <person name="Blanco-Fernandez C."/>
            <person name="Garcia-Vazquez E."/>
            <person name="Machado-Schiaffino G."/>
        </authorList>
    </citation>
    <scope>NUCLEOTIDE SEQUENCE</scope>
    <source>
        <strain evidence="1">C29</strain>
        <tissue evidence="1">Fin</tissue>
    </source>
</reference>
<proteinExistence type="predicted"/>
<dbReference type="Proteomes" id="UP001174136">
    <property type="component" value="Unassembled WGS sequence"/>
</dbReference>
<keyword evidence="2" id="KW-1185">Reference proteome</keyword>
<sequence length="203" mass="23337">MGDFNHTDLRSELPKYHQLVRCATRGEWTLDHCYFTIKETYHGCARAPLGKGNHAVIKLIPTYRSLLKNKKRSRDTCSSYVYFCEELCIPRQSVVIYGKSKPWFNKEVRLRRREEAAHRNGDKAAYTKAKYALSKAIQHAKRLYKARIEQVGDRKIRAVWKGLQSATGYKKPPTSLHQGSPHSIPPYPHPCHHLTCSADHHGA</sequence>
<gene>
    <name evidence="1" type="ORF">N1851_011211</name>
</gene>
<protein>
    <submittedName>
        <fullName evidence="1">Uncharacterized protein</fullName>
    </submittedName>
</protein>
<evidence type="ECO:0000313" key="1">
    <source>
        <dbReference type="EMBL" id="KAK0148464.1"/>
    </source>
</evidence>
<name>A0AA47MYK9_MERPO</name>
<comment type="caution">
    <text evidence="1">The sequence shown here is derived from an EMBL/GenBank/DDBJ whole genome shotgun (WGS) entry which is preliminary data.</text>
</comment>
<evidence type="ECO:0000313" key="2">
    <source>
        <dbReference type="Proteomes" id="UP001174136"/>
    </source>
</evidence>
<dbReference type="PANTHER" id="PTHR47510">
    <property type="entry name" value="REVERSE TRANSCRIPTASE DOMAIN-CONTAINING PROTEIN"/>
    <property type="match status" value="1"/>
</dbReference>
<dbReference type="AlphaFoldDB" id="A0AA47MYK9"/>
<dbReference type="PANTHER" id="PTHR47510:SF3">
    <property type="entry name" value="ENDO_EXONUCLEASE_PHOSPHATASE DOMAIN-CONTAINING PROTEIN"/>
    <property type="match status" value="1"/>
</dbReference>
<organism evidence="1 2">
    <name type="scientific">Merluccius polli</name>
    <name type="common">Benguela hake</name>
    <name type="synonym">Merluccius cadenati</name>
    <dbReference type="NCBI Taxonomy" id="89951"/>
    <lineage>
        <taxon>Eukaryota</taxon>
        <taxon>Metazoa</taxon>
        <taxon>Chordata</taxon>
        <taxon>Craniata</taxon>
        <taxon>Vertebrata</taxon>
        <taxon>Euteleostomi</taxon>
        <taxon>Actinopterygii</taxon>
        <taxon>Neopterygii</taxon>
        <taxon>Teleostei</taxon>
        <taxon>Neoteleostei</taxon>
        <taxon>Acanthomorphata</taxon>
        <taxon>Zeiogadaria</taxon>
        <taxon>Gadariae</taxon>
        <taxon>Gadiformes</taxon>
        <taxon>Gadoidei</taxon>
        <taxon>Merlucciidae</taxon>
        <taxon>Merluccius</taxon>
    </lineage>
</organism>
<dbReference type="EMBL" id="JAOPHQ010002021">
    <property type="protein sequence ID" value="KAK0148464.1"/>
    <property type="molecule type" value="Genomic_DNA"/>
</dbReference>
<accession>A0AA47MYK9</accession>